<keyword evidence="3" id="KW-0808">Transferase</keyword>
<comment type="catalytic activity">
    <reaction evidence="7">
        <text>adenosine + H2O + H(+) = inosine + NH4(+)</text>
        <dbReference type="Rhea" id="RHEA:24408"/>
        <dbReference type="ChEBI" id="CHEBI:15377"/>
        <dbReference type="ChEBI" id="CHEBI:15378"/>
        <dbReference type="ChEBI" id="CHEBI:16335"/>
        <dbReference type="ChEBI" id="CHEBI:17596"/>
        <dbReference type="ChEBI" id="CHEBI:28938"/>
        <dbReference type="EC" id="3.5.4.4"/>
    </reaction>
    <physiologicalReaction direction="left-to-right" evidence="7">
        <dbReference type="Rhea" id="RHEA:24409"/>
    </physiologicalReaction>
</comment>
<dbReference type="InterPro" id="IPR003730">
    <property type="entry name" value="Cu_polyphenol_OxRdtase"/>
</dbReference>
<evidence type="ECO:0000256" key="3">
    <source>
        <dbReference type="ARBA" id="ARBA00022679"/>
    </source>
</evidence>
<organism evidence="11 12">
    <name type="scientific">Spirosoma sordidisoli</name>
    <dbReference type="NCBI Taxonomy" id="2502893"/>
    <lineage>
        <taxon>Bacteria</taxon>
        <taxon>Pseudomonadati</taxon>
        <taxon>Bacteroidota</taxon>
        <taxon>Cytophagia</taxon>
        <taxon>Cytophagales</taxon>
        <taxon>Cytophagaceae</taxon>
        <taxon>Spirosoma</taxon>
    </lineage>
</organism>
<comment type="caution">
    <text evidence="11">The sequence shown here is derived from an EMBL/GenBank/DDBJ whole genome shotgun (WGS) entry which is preliminary data.</text>
</comment>
<evidence type="ECO:0000313" key="11">
    <source>
        <dbReference type="EMBL" id="RYC72217.1"/>
    </source>
</evidence>
<keyword evidence="4" id="KW-0479">Metal-binding</keyword>
<name>A0A4Q2UR04_9BACT</name>
<dbReference type="InterPro" id="IPR011324">
    <property type="entry name" value="Cytotoxic_necrot_fac-like_cat"/>
</dbReference>
<evidence type="ECO:0000256" key="4">
    <source>
        <dbReference type="ARBA" id="ARBA00022723"/>
    </source>
</evidence>
<keyword evidence="5" id="KW-0378">Hydrolase</keyword>
<dbReference type="GO" id="GO:0017061">
    <property type="term" value="F:S-methyl-5-thioadenosine phosphorylase activity"/>
    <property type="evidence" value="ECO:0007669"/>
    <property type="project" value="UniProtKB-EC"/>
</dbReference>
<evidence type="ECO:0000256" key="2">
    <source>
        <dbReference type="ARBA" id="ARBA00007353"/>
    </source>
</evidence>
<dbReference type="Pfam" id="PF02578">
    <property type="entry name" value="Cu-oxidase_4"/>
    <property type="match status" value="1"/>
</dbReference>
<evidence type="ECO:0000256" key="9">
    <source>
        <dbReference type="ARBA" id="ARBA00049893"/>
    </source>
</evidence>
<dbReference type="SUPFAM" id="SSF64438">
    <property type="entry name" value="CNF1/YfiH-like putative cysteine hydrolases"/>
    <property type="match status" value="1"/>
</dbReference>
<reference evidence="11 12" key="1">
    <citation type="submission" date="2019-01" db="EMBL/GenBank/DDBJ databases">
        <title>Spirosoma flava sp. nov., a propanil-degrading bacterium isolated from herbicide-contaminated soil.</title>
        <authorList>
            <person name="Zhang L."/>
            <person name="Jiang J.-D."/>
        </authorList>
    </citation>
    <scope>NUCLEOTIDE SEQUENCE [LARGE SCALE GENOMIC DNA]</scope>
    <source>
        <strain evidence="11 12">TY50</strain>
    </source>
</reference>
<keyword evidence="6" id="KW-0862">Zinc</keyword>
<evidence type="ECO:0000256" key="5">
    <source>
        <dbReference type="ARBA" id="ARBA00022801"/>
    </source>
</evidence>
<evidence type="ECO:0000256" key="10">
    <source>
        <dbReference type="RuleBase" id="RU361274"/>
    </source>
</evidence>
<keyword evidence="12" id="KW-1185">Reference proteome</keyword>
<evidence type="ECO:0000256" key="6">
    <source>
        <dbReference type="ARBA" id="ARBA00022833"/>
    </source>
</evidence>
<comment type="catalytic activity">
    <reaction evidence="9">
        <text>S-methyl-5'-thioadenosine + phosphate = 5-(methylsulfanyl)-alpha-D-ribose 1-phosphate + adenine</text>
        <dbReference type="Rhea" id="RHEA:11852"/>
        <dbReference type="ChEBI" id="CHEBI:16708"/>
        <dbReference type="ChEBI" id="CHEBI:17509"/>
        <dbReference type="ChEBI" id="CHEBI:43474"/>
        <dbReference type="ChEBI" id="CHEBI:58533"/>
        <dbReference type="EC" id="2.4.2.28"/>
    </reaction>
    <physiologicalReaction direction="left-to-right" evidence="9">
        <dbReference type="Rhea" id="RHEA:11853"/>
    </physiologicalReaction>
</comment>
<comment type="similarity">
    <text evidence="2 10">Belongs to the purine nucleoside phosphorylase YfiH/LACC1 family.</text>
</comment>
<dbReference type="CDD" id="cd16833">
    <property type="entry name" value="YfiH"/>
    <property type="match status" value="1"/>
</dbReference>
<dbReference type="PANTHER" id="PTHR30616:SF2">
    <property type="entry name" value="PURINE NUCLEOSIDE PHOSPHORYLASE LACC1"/>
    <property type="match status" value="1"/>
</dbReference>
<comment type="catalytic activity">
    <reaction evidence="1">
        <text>inosine + phosphate = alpha-D-ribose 1-phosphate + hypoxanthine</text>
        <dbReference type="Rhea" id="RHEA:27646"/>
        <dbReference type="ChEBI" id="CHEBI:17368"/>
        <dbReference type="ChEBI" id="CHEBI:17596"/>
        <dbReference type="ChEBI" id="CHEBI:43474"/>
        <dbReference type="ChEBI" id="CHEBI:57720"/>
        <dbReference type="EC" id="2.4.2.1"/>
    </reaction>
    <physiologicalReaction direction="left-to-right" evidence="1">
        <dbReference type="Rhea" id="RHEA:27647"/>
    </physiologicalReaction>
</comment>
<comment type="catalytic activity">
    <reaction evidence="8">
        <text>adenosine + phosphate = alpha-D-ribose 1-phosphate + adenine</text>
        <dbReference type="Rhea" id="RHEA:27642"/>
        <dbReference type="ChEBI" id="CHEBI:16335"/>
        <dbReference type="ChEBI" id="CHEBI:16708"/>
        <dbReference type="ChEBI" id="CHEBI:43474"/>
        <dbReference type="ChEBI" id="CHEBI:57720"/>
        <dbReference type="EC" id="2.4.2.1"/>
    </reaction>
    <physiologicalReaction direction="left-to-right" evidence="8">
        <dbReference type="Rhea" id="RHEA:27643"/>
    </physiologicalReaction>
</comment>
<sequence>MINQPTTTETPLYRKPALFARFDALVSAESTRHGGVSPAPFASLNLGINTDDLPAHVEENRRRFFQHIGATDLGFASAHQIHGTDVLYATEPGRYTGYDALITNVPGLLVGVTVADCVPILLYDPRHRAVAAVHAGWRGTVGRIVVKTLAAMTDQFGTDPADCYGYIGTCIDACSFEVGPEVADQFAADFVQVQPETQRPAVDLKAANRQQLIEAGLPADQIELSPFSTVTHRADYFSYRAEKGQTGRMLAVIGSVS</sequence>
<evidence type="ECO:0000256" key="1">
    <source>
        <dbReference type="ARBA" id="ARBA00000553"/>
    </source>
</evidence>
<evidence type="ECO:0000313" key="12">
    <source>
        <dbReference type="Proteomes" id="UP000290407"/>
    </source>
</evidence>
<proteinExistence type="inferred from homology"/>
<dbReference type="GO" id="GO:0016787">
    <property type="term" value="F:hydrolase activity"/>
    <property type="evidence" value="ECO:0007669"/>
    <property type="project" value="UniProtKB-KW"/>
</dbReference>
<dbReference type="InterPro" id="IPR038371">
    <property type="entry name" value="Cu_polyphenol_OxRdtase_sf"/>
</dbReference>
<accession>A0A4Q2UR04</accession>
<protein>
    <recommendedName>
        <fullName evidence="10">Purine nucleoside phosphorylase</fullName>
    </recommendedName>
</protein>
<dbReference type="PANTHER" id="PTHR30616">
    <property type="entry name" value="UNCHARACTERIZED PROTEIN YFIH"/>
    <property type="match status" value="1"/>
</dbReference>
<dbReference type="AlphaFoldDB" id="A0A4Q2UR04"/>
<dbReference type="GO" id="GO:0005507">
    <property type="term" value="F:copper ion binding"/>
    <property type="evidence" value="ECO:0007669"/>
    <property type="project" value="TreeGrafter"/>
</dbReference>
<gene>
    <name evidence="11" type="primary">pgeF</name>
    <name evidence="11" type="ORF">EQG79_05800</name>
</gene>
<evidence type="ECO:0000256" key="7">
    <source>
        <dbReference type="ARBA" id="ARBA00047989"/>
    </source>
</evidence>
<dbReference type="NCBIfam" id="TIGR00726">
    <property type="entry name" value="peptidoglycan editing factor PgeF"/>
    <property type="match status" value="1"/>
</dbReference>
<dbReference type="Gene3D" id="3.60.140.10">
    <property type="entry name" value="CNF1/YfiH-like putative cysteine hydrolases"/>
    <property type="match status" value="1"/>
</dbReference>
<dbReference type="EMBL" id="SBLB01000001">
    <property type="protein sequence ID" value="RYC72217.1"/>
    <property type="molecule type" value="Genomic_DNA"/>
</dbReference>
<dbReference type="Proteomes" id="UP000290407">
    <property type="component" value="Unassembled WGS sequence"/>
</dbReference>
<evidence type="ECO:0000256" key="8">
    <source>
        <dbReference type="ARBA" id="ARBA00048968"/>
    </source>
</evidence>